<protein>
    <submittedName>
        <fullName evidence="3">Uncharacterized protein</fullName>
    </submittedName>
</protein>
<dbReference type="Proteomes" id="UP000663889">
    <property type="component" value="Unassembled WGS sequence"/>
</dbReference>
<sequence>MIAFKLLIVLSLLNLGRAQNWCGLFSTSQSTCNPSVCCCIQQWFRISVPYPFTETRLQLQFGGVCPPNANLNIDVRVPRLTGFTTTIPIFTQQIQLTLSQDSCRITSSGPNPVCNEQLIRII</sequence>
<evidence type="ECO:0000313" key="3">
    <source>
        <dbReference type="EMBL" id="CAF1472492.1"/>
    </source>
</evidence>
<keyword evidence="1" id="KW-0732">Signal</keyword>
<feature type="chain" id="PRO_5036228684" evidence="1">
    <location>
        <begin position="19"/>
        <end position="122"/>
    </location>
</feature>
<gene>
    <name evidence="2" type="ORF">RFH988_LOCUS24566</name>
    <name evidence="3" type="ORF">SEV965_LOCUS34714</name>
</gene>
<dbReference type="Proteomes" id="UP000663882">
    <property type="component" value="Unassembled WGS sequence"/>
</dbReference>
<name>A0A815R5M4_9BILA</name>
<evidence type="ECO:0000313" key="2">
    <source>
        <dbReference type="EMBL" id="CAF1200404.1"/>
    </source>
</evidence>
<feature type="signal peptide" evidence="1">
    <location>
        <begin position="1"/>
        <end position="18"/>
    </location>
</feature>
<proteinExistence type="predicted"/>
<dbReference type="OrthoDB" id="10063641at2759"/>
<dbReference type="EMBL" id="CAJNOO010001801">
    <property type="protein sequence ID" value="CAF1200404.1"/>
    <property type="molecule type" value="Genomic_DNA"/>
</dbReference>
<organism evidence="3 4">
    <name type="scientific">Rotaria sordida</name>
    <dbReference type="NCBI Taxonomy" id="392033"/>
    <lineage>
        <taxon>Eukaryota</taxon>
        <taxon>Metazoa</taxon>
        <taxon>Spiralia</taxon>
        <taxon>Gnathifera</taxon>
        <taxon>Rotifera</taxon>
        <taxon>Eurotatoria</taxon>
        <taxon>Bdelloidea</taxon>
        <taxon>Philodinida</taxon>
        <taxon>Philodinidae</taxon>
        <taxon>Rotaria</taxon>
    </lineage>
</organism>
<dbReference type="EMBL" id="CAJNOU010005265">
    <property type="protein sequence ID" value="CAF1472492.1"/>
    <property type="molecule type" value="Genomic_DNA"/>
</dbReference>
<evidence type="ECO:0000256" key="1">
    <source>
        <dbReference type="SAM" id="SignalP"/>
    </source>
</evidence>
<reference evidence="3" key="1">
    <citation type="submission" date="2021-02" db="EMBL/GenBank/DDBJ databases">
        <authorList>
            <person name="Nowell W R."/>
        </authorList>
    </citation>
    <scope>NUCLEOTIDE SEQUENCE</scope>
</reference>
<accession>A0A815R5M4</accession>
<dbReference type="AlphaFoldDB" id="A0A815R5M4"/>
<comment type="caution">
    <text evidence="3">The sequence shown here is derived from an EMBL/GenBank/DDBJ whole genome shotgun (WGS) entry which is preliminary data.</text>
</comment>
<evidence type="ECO:0000313" key="4">
    <source>
        <dbReference type="Proteomes" id="UP000663889"/>
    </source>
</evidence>